<keyword evidence="3" id="KW-1185">Reference proteome</keyword>
<dbReference type="Proteomes" id="UP001239085">
    <property type="component" value="Unassembled WGS sequence"/>
</dbReference>
<comment type="caution">
    <text evidence="2">The sequence shown here is derived from an EMBL/GenBank/DDBJ whole genome shotgun (WGS) entry which is preliminary data.</text>
</comment>
<accession>A0ABU0PDC7</accession>
<dbReference type="InterPro" id="IPR006059">
    <property type="entry name" value="SBP"/>
</dbReference>
<evidence type="ECO:0000313" key="2">
    <source>
        <dbReference type="EMBL" id="MDQ0645323.1"/>
    </source>
</evidence>
<dbReference type="EMBL" id="JAUSXK010000001">
    <property type="protein sequence ID" value="MDQ0645323.1"/>
    <property type="molecule type" value="Genomic_DNA"/>
</dbReference>
<keyword evidence="1" id="KW-0732">Signal</keyword>
<feature type="signal peptide" evidence="1">
    <location>
        <begin position="1"/>
        <end position="23"/>
    </location>
</feature>
<dbReference type="Gene3D" id="3.40.190.10">
    <property type="entry name" value="Periplasmic binding protein-like II"/>
    <property type="match status" value="2"/>
</dbReference>
<dbReference type="Pfam" id="PF01547">
    <property type="entry name" value="SBP_bac_1"/>
    <property type="match status" value="1"/>
</dbReference>
<dbReference type="SUPFAM" id="SSF53850">
    <property type="entry name" value="Periplasmic binding protein-like II"/>
    <property type="match status" value="1"/>
</dbReference>
<sequence>MFTLRTRASLAALSGAAVVAAAAGCSAGTATDGKTTISYLVQTDKLTTETATAMIEAFEKANPDIAVELDTQPAGTEGDNLTKTKLSTGEMSDVFFYNTGSLLQALNPDDQLVDLSGESWVEKVNDDFLSTVSTDDGIYGAPNGSSLAGGVLYNKKVYASLGLEVPTSWAEFLANGEEIKRSAPDVAPILQAYGDDWTAQLFVLADFANVLHQDPEWATKYTDNEAKYSDQPAFSGFLHQQEAFEAGLFNEDFASLLNDEAIAMLAEGSGAHYPILTSAVSAISQNHPDSLDDVGFFALPADDATDTQATVWQPNALYIPRSTEGAQLEAAKKLVEFIASSQEACEILQATGVPSGPYVISTCELPADAPAAIQDLNAYFEAEATAPALEFLSPVKGPSLPNITIEVGSGIRSAEDAAALYDEDVKKQAQQLGLEGW</sequence>
<reference evidence="2 3" key="1">
    <citation type="submission" date="2023-07" db="EMBL/GenBank/DDBJ databases">
        <title>Comparative genomics of wheat-associated soil bacteria to identify genetic determinants of phenazine resistance.</title>
        <authorList>
            <person name="Mouncey N."/>
        </authorList>
    </citation>
    <scope>NUCLEOTIDE SEQUENCE [LARGE SCALE GENOMIC DNA]</scope>
    <source>
        <strain evidence="2 3">W2I7</strain>
    </source>
</reference>
<protein>
    <submittedName>
        <fullName evidence="2">Raffinose/stachyose/melibiose transport system substrate-binding protein</fullName>
    </submittedName>
</protein>
<evidence type="ECO:0000256" key="1">
    <source>
        <dbReference type="SAM" id="SignalP"/>
    </source>
</evidence>
<name>A0ABU0PDC7_9MICO</name>
<dbReference type="PANTHER" id="PTHR43649">
    <property type="entry name" value="ARABINOSE-BINDING PROTEIN-RELATED"/>
    <property type="match status" value="1"/>
</dbReference>
<dbReference type="PROSITE" id="PS51257">
    <property type="entry name" value="PROKAR_LIPOPROTEIN"/>
    <property type="match status" value="1"/>
</dbReference>
<organism evidence="2 3">
    <name type="scientific">Microbacterium murale</name>
    <dbReference type="NCBI Taxonomy" id="1081040"/>
    <lineage>
        <taxon>Bacteria</taxon>
        <taxon>Bacillati</taxon>
        <taxon>Actinomycetota</taxon>
        <taxon>Actinomycetes</taxon>
        <taxon>Micrococcales</taxon>
        <taxon>Microbacteriaceae</taxon>
        <taxon>Microbacterium</taxon>
    </lineage>
</organism>
<dbReference type="PANTHER" id="PTHR43649:SF12">
    <property type="entry name" value="DIACETYLCHITOBIOSE BINDING PROTEIN DASA"/>
    <property type="match status" value="1"/>
</dbReference>
<gene>
    <name evidence="2" type="ORF">QFZ46_003483</name>
</gene>
<dbReference type="RefSeq" id="WP_307363498.1">
    <property type="nucleotide sequence ID" value="NZ_JAUSXK010000001.1"/>
</dbReference>
<proteinExistence type="predicted"/>
<feature type="chain" id="PRO_5047453978" evidence="1">
    <location>
        <begin position="24"/>
        <end position="437"/>
    </location>
</feature>
<evidence type="ECO:0000313" key="3">
    <source>
        <dbReference type="Proteomes" id="UP001239085"/>
    </source>
</evidence>
<dbReference type="InterPro" id="IPR050490">
    <property type="entry name" value="Bact_solute-bd_prot1"/>
</dbReference>